<dbReference type="InterPro" id="IPR002840">
    <property type="entry name" value="PMDh-S-like_dom"/>
</dbReference>
<gene>
    <name evidence="3" type="ORF">DDE84_03795</name>
</gene>
<evidence type="ECO:0000256" key="1">
    <source>
        <dbReference type="ARBA" id="ARBA00023239"/>
    </source>
</evidence>
<sequence length="167" mass="17772">MEKTATEEPVQTAEYQCHMISEGKATGRVLFSKDPFCFYLVDPKNGVVLDKNHCLYGQSIADTILVFPNGSGSSVVQADGMYQLKIAGTEPRAMVVRNLDTTLVASAIIMESPLVNRLPEEFYANTHDGDIVTVNATDELVTVEASGLGADGVAVGLDGAKTAETEG</sequence>
<evidence type="ECO:0000259" key="2">
    <source>
        <dbReference type="Pfam" id="PF01989"/>
    </source>
</evidence>
<organism evidence="3 4">
    <name type="scientific">Bifidobacterium tibiigranuli</name>
    <dbReference type="NCBI Taxonomy" id="2172043"/>
    <lineage>
        <taxon>Bacteria</taxon>
        <taxon>Bacillati</taxon>
        <taxon>Actinomycetota</taxon>
        <taxon>Actinomycetes</taxon>
        <taxon>Bifidobacteriales</taxon>
        <taxon>Bifidobacteriaceae</taxon>
        <taxon>Bifidobacterium</taxon>
    </lineage>
</organism>
<feature type="domain" description="Phosphomevalonate dehydratase small subunit-like" evidence="2">
    <location>
        <begin position="39"/>
        <end position="115"/>
    </location>
</feature>
<protein>
    <submittedName>
        <fullName evidence="3">DUF126 domain-containing protein</fullName>
    </submittedName>
</protein>
<dbReference type="EMBL" id="QDAG01000003">
    <property type="protein sequence ID" value="KAE8129297.1"/>
    <property type="molecule type" value="Genomic_DNA"/>
</dbReference>
<comment type="caution">
    <text evidence="3">The sequence shown here is derived from an EMBL/GenBank/DDBJ whole genome shotgun (WGS) entry which is preliminary data.</text>
</comment>
<dbReference type="Pfam" id="PF01989">
    <property type="entry name" value="AcnX_swivel_put"/>
    <property type="match status" value="1"/>
</dbReference>
<evidence type="ECO:0000313" key="4">
    <source>
        <dbReference type="Proteomes" id="UP000325415"/>
    </source>
</evidence>
<accession>A0A5N6S8N8</accession>
<name>A0A5N6S8N8_9BIFI</name>
<dbReference type="Gene3D" id="3.50.30.10">
    <property type="entry name" value="Phosphohistidine domain"/>
    <property type="match status" value="1"/>
</dbReference>
<reference evidence="3 4" key="1">
    <citation type="submission" date="2018-04" db="EMBL/GenBank/DDBJ databases">
        <authorList>
            <person name="Eckel V.P."/>
            <person name="Vogel R.F."/>
        </authorList>
    </citation>
    <scope>NUCLEOTIDE SEQUENCE [LARGE SCALE GENOMIC DNA]</scope>
    <source>
        <strain evidence="4">TMW 2.1764</strain>
    </source>
</reference>
<dbReference type="AlphaFoldDB" id="A0A5N6S8N8"/>
<keyword evidence="4" id="KW-1185">Reference proteome</keyword>
<proteinExistence type="predicted"/>
<keyword evidence="1" id="KW-0456">Lyase</keyword>
<dbReference type="GO" id="GO:0016829">
    <property type="term" value="F:lyase activity"/>
    <property type="evidence" value="ECO:0007669"/>
    <property type="project" value="UniProtKB-KW"/>
</dbReference>
<evidence type="ECO:0000313" key="3">
    <source>
        <dbReference type="EMBL" id="KAE8129297.1"/>
    </source>
</evidence>
<dbReference type="OrthoDB" id="8907874at2"/>
<dbReference type="SUPFAM" id="SSF52016">
    <property type="entry name" value="LeuD/IlvD-like"/>
    <property type="match status" value="1"/>
</dbReference>
<dbReference type="Proteomes" id="UP000325415">
    <property type="component" value="Unassembled WGS sequence"/>
</dbReference>